<keyword evidence="9" id="KW-1185">Reference proteome</keyword>
<keyword evidence="4 5" id="KW-0067">ATP-binding</keyword>
<dbReference type="STRING" id="65489.A0A0D3HAU6"/>
<evidence type="ECO:0000256" key="3">
    <source>
        <dbReference type="ARBA" id="ARBA00022777"/>
    </source>
</evidence>
<evidence type="ECO:0000313" key="8">
    <source>
        <dbReference type="EnsemblPlants" id="OBART10G01380.1"/>
    </source>
</evidence>
<dbReference type="Gramene" id="OBART10G01380.1">
    <property type="protein sequence ID" value="OBART10G01380.1"/>
    <property type="gene ID" value="OBART10G01380"/>
</dbReference>
<dbReference type="GO" id="GO:0004672">
    <property type="term" value="F:protein kinase activity"/>
    <property type="evidence" value="ECO:0007669"/>
    <property type="project" value="InterPro"/>
</dbReference>
<dbReference type="InterPro" id="IPR000719">
    <property type="entry name" value="Prot_kinase_dom"/>
</dbReference>
<dbReference type="CDD" id="cd06606">
    <property type="entry name" value="STKc_MAPKKK"/>
    <property type="match status" value="1"/>
</dbReference>
<dbReference type="InterPro" id="IPR008271">
    <property type="entry name" value="Ser/Thr_kinase_AS"/>
</dbReference>
<dbReference type="PaxDb" id="65489-OBART10G01380.1"/>
<keyword evidence="2 5" id="KW-0547">Nucleotide-binding</keyword>
<feature type="region of interest" description="Disordered" evidence="6">
    <location>
        <begin position="508"/>
        <end position="532"/>
    </location>
</feature>
<accession>A0A0D3HAU6</accession>
<evidence type="ECO:0000256" key="4">
    <source>
        <dbReference type="ARBA" id="ARBA00022840"/>
    </source>
</evidence>
<dbReference type="PROSITE" id="PS00108">
    <property type="entry name" value="PROTEIN_KINASE_ST"/>
    <property type="match status" value="1"/>
</dbReference>
<dbReference type="SMART" id="SM00220">
    <property type="entry name" value="S_TKc"/>
    <property type="match status" value="3"/>
</dbReference>
<dbReference type="EnsemblPlants" id="OBART10G01380.1">
    <property type="protein sequence ID" value="OBART10G01380.1"/>
    <property type="gene ID" value="OBART10G01380"/>
</dbReference>
<dbReference type="eggNOG" id="KOG0198">
    <property type="taxonomic scope" value="Eukaryota"/>
</dbReference>
<dbReference type="HOGENOM" id="CLU_244478_0_0_1"/>
<evidence type="ECO:0000256" key="6">
    <source>
        <dbReference type="SAM" id="MobiDB-lite"/>
    </source>
</evidence>
<feature type="domain" description="Protein kinase" evidence="7">
    <location>
        <begin position="13"/>
        <end position="234"/>
    </location>
</feature>
<feature type="domain" description="Protein kinase" evidence="7">
    <location>
        <begin position="223"/>
        <end position="481"/>
    </location>
</feature>
<keyword evidence="3" id="KW-0418">Kinase</keyword>
<dbReference type="SUPFAM" id="SSF56112">
    <property type="entry name" value="Protein kinase-like (PK-like)"/>
    <property type="match status" value="4"/>
</dbReference>
<evidence type="ECO:0000256" key="2">
    <source>
        <dbReference type="ARBA" id="ARBA00022741"/>
    </source>
</evidence>
<feature type="domain" description="Protein kinase" evidence="7">
    <location>
        <begin position="642"/>
        <end position="928"/>
    </location>
</feature>
<evidence type="ECO:0000313" key="9">
    <source>
        <dbReference type="Proteomes" id="UP000026960"/>
    </source>
</evidence>
<sequence length="1596" mass="167304">MAAAIIGVGGGGWTRLRSIGHGASGATVSLAADDASGELFVVKSAGDDAVATARQQLRREWSVMSGLSSPHVLRCLGFVQAAAAAGEHQLFLEYAPGGSLADVVARNGDRLDESAVRAYAADVLRGLDYLHGKLVVHGDVKGSNVLVGADGRAKLADFGCARVATPGGSKQPVLGGTPAFMAPEVARGEEQGPAADVWALGCTVVEMATGRAPWSDMDNVLAALHKIGIGHGASGATVSLAADDASGELFVVKSAGDDAVATARQQLRREWSVMSGLSSPHVLRCLGFVQAAAAAGEHQLFLEYAPGGSLADVVARNGDRLDESAVRAYAADVLRGLDYLHGKLVVHGDVKGSNVLVGADGRAKLADFGCARVATPGGSKQPVLGGTPAFMAPEVARGEEQGPAADVWALGCTVVEMATGRAPWSDMDNVLAALHKIGYTDAVPDLPPWLSPEAQDFLRRCLQRRAGDRPTTAQLLQHPFVSKSCGLKKEVIKATWVSPTSALDAAAALWESETSSSTDDEEDDDMSNSPTGRIIAMACSGGQTLPDWDSDDHGWIEVLGSVSISVANKTTAAVEDYEASESPAKRVRAMACSPSSVPDWDSDNHGWIDVLSASPADDNGGAGNAPEEFDVVAAADQIFGEAVDSIVVGVGSEQSVVVENQEDVFISLSSCSESVLLVAVHAADNNAASRKAGIKECSHDPRPSIPSRSNDVSRELFVIKSAGEGAERQQLRREWSVMSGLSSPHVLKCLGFVQASGGCGGGEHQLFLEYAPGGSLADVVARNGGRLDEGAVRAYAADGSNVLVGADGRAKLADFGCARVAMPGGSKQPVLGGTPAFMAPEVARGEEQGLAADVWALGCTVIEMATGRAPWSDMDNVLPALHKIGYTDAVPDLPRWLSPEAKDFLRGCLQRRAGDRPTAAQLLQHPFISKSCGLNNKETVKATWVSPTSALDATLWESESSSTDGEEVDDMSSNSPTGRIRAMACSGQTLPDWDSDDHGCSWIDVLGSVSINVANKTAAIEQRVTSMACSPSSVPDWDSGNHGWIDVLSSVSISIANKLETTTAADNVSSEYPAKWVRAMACSPSSVPDWDSDQGWIDVLGASPDVVAVEEFDVAAAADQISGQAVGSIVVGVGSSEQSVVVENQEDEFTSLSSCSERVLLIGYTDAVPDLPRWLSPEAKDFLRGCLQRRAGDRPTAAQLLQHPFISKSCGLNNKETVKATWVSPTSALDATLWESESSSTDGEEVDDMSSNSPTGRIRAMACSGQTLPDWDSDDHGCSWIDVLGSVSINVANKTAAIEQRVTSMACSPSSVPDWDSGNHGWIDVLSSVSISIANKLETTTAADNVSSEYPAKWVRAMACSPSSVPDWDSDQGWIDVLGASPDVVAVEEFDVAAAADQISGQAVGSIVVGVGSSEQSVVVENQEDEFTSLSSCSERVLLVGVHAADNNAASRKARIKRCSNFSDGGRIIFAAEDWVSRGSEWLLPLNAAAAPAAGPPCPPNRHGKRPARMGRRTGVLFVMTDDAGKPAPVGYGPCRGLRDCGRAESRQGAGTGRRACRQEGEGMDFIAYQLGQREEKMGRVGSHHKRLAIDENVGY</sequence>
<reference evidence="8" key="1">
    <citation type="journal article" date="2009" name="Rice">
        <title>De Novo Next Generation Sequencing of Plant Genomes.</title>
        <authorList>
            <person name="Rounsley S."/>
            <person name="Marri P.R."/>
            <person name="Yu Y."/>
            <person name="He R."/>
            <person name="Sisneros N."/>
            <person name="Goicoechea J.L."/>
            <person name="Lee S.J."/>
            <person name="Angelova A."/>
            <person name="Kudrna D."/>
            <person name="Luo M."/>
            <person name="Affourtit J."/>
            <person name="Desany B."/>
            <person name="Knight J."/>
            <person name="Niazi F."/>
            <person name="Egholm M."/>
            <person name="Wing R.A."/>
        </authorList>
    </citation>
    <scope>NUCLEOTIDE SEQUENCE [LARGE SCALE GENOMIC DNA]</scope>
    <source>
        <strain evidence="8">cv. IRGC 105608</strain>
    </source>
</reference>
<dbReference type="Proteomes" id="UP000026960">
    <property type="component" value="Chromosome 10"/>
</dbReference>
<feature type="region of interest" description="Disordered" evidence="6">
    <location>
        <begin position="1235"/>
        <end position="1255"/>
    </location>
</feature>
<feature type="region of interest" description="Disordered" evidence="6">
    <location>
        <begin position="957"/>
        <end position="977"/>
    </location>
</feature>
<dbReference type="GO" id="GO:0007165">
    <property type="term" value="P:signal transduction"/>
    <property type="evidence" value="ECO:0007669"/>
    <property type="project" value="TreeGrafter"/>
</dbReference>
<dbReference type="InterPro" id="IPR017441">
    <property type="entry name" value="Protein_kinase_ATP_BS"/>
</dbReference>
<evidence type="ECO:0000256" key="5">
    <source>
        <dbReference type="PROSITE-ProRule" id="PRU10141"/>
    </source>
</evidence>
<name>A0A0D3HAU6_9ORYZ</name>
<dbReference type="InterPro" id="IPR052751">
    <property type="entry name" value="Plant_MAPKKK"/>
</dbReference>
<dbReference type="Pfam" id="PF00069">
    <property type="entry name" value="Pkinase"/>
    <property type="match status" value="3"/>
</dbReference>
<proteinExistence type="predicted"/>
<dbReference type="PANTHER" id="PTHR48011">
    <property type="entry name" value="CCR4-NOT TRANSCRIPTIONAL COMPLEX SUBUNIT CAF120-RELATED"/>
    <property type="match status" value="1"/>
</dbReference>
<keyword evidence="1" id="KW-0808">Transferase</keyword>
<dbReference type="FunFam" id="1.10.510.10:FF:000466">
    <property type="entry name" value="MAP kinase kinase kinase18"/>
    <property type="match status" value="1"/>
</dbReference>
<dbReference type="GO" id="GO:0005524">
    <property type="term" value="F:ATP binding"/>
    <property type="evidence" value="ECO:0007669"/>
    <property type="project" value="UniProtKB-UniRule"/>
</dbReference>
<dbReference type="Gene3D" id="1.10.510.10">
    <property type="entry name" value="Transferase(Phosphotransferase) domain 1"/>
    <property type="match status" value="5"/>
</dbReference>
<protein>
    <recommendedName>
        <fullName evidence="7">Protein kinase domain-containing protein</fullName>
    </recommendedName>
</protein>
<evidence type="ECO:0000256" key="1">
    <source>
        <dbReference type="ARBA" id="ARBA00022679"/>
    </source>
</evidence>
<dbReference type="PROSITE" id="PS50011">
    <property type="entry name" value="PROTEIN_KINASE_DOM"/>
    <property type="match status" value="3"/>
</dbReference>
<reference evidence="8" key="2">
    <citation type="submission" date="2015-03" db="UniProtKB">
        <authorList>
            <consortium name="EnsemblPlants"/>
        </authorList>
    </citation>
    <scope>IDENTIFICATION</scope>
</reference>
<dbReference type="InterPro" id="IPR011009">
    <property type="entry name" value="Kinase-like_dom_sf"/>
</dbReference>
<dbReference type="PROSITE" id="PS00107">
    <property type="entry name" value="PROTEIN_KINASE_ATP"/>
    <property type="match status" value="1"/>
</dbReference>
<feature type="binding site" evidence="5">
    <location>
        <position position="253"/>
    </location>
    <ligand>
        <name>ATP</name>
        <dbReference type="ChEBI" id="CHEBI:30616"/>
    </ligand>
</feature>
<evidence type="ECO:0000259" key="7">
    <source>
        <dbReference type="PROSITE" id="PS50011"/>
    </source>
</evidence>
<dbReference type="PANTHER" id="PTHR48011:SF10">
    <property type="entry name" value="OS10G0130000 PROTEIN"/>
    <property type="match status" value="1"/>
</dbReference>
<organism evidence="8">
    <name type="scientific">Oryza barthii</name>
    <dbReference type="NCBI Taxonomy" id="65489"/>
    <lineage>
        <taxon>Eukaryota</taxon>
        <taxon>Viridiplantae</taxon>
        <taxon>Streptophyta</taxon>
        <taxon>Embryophyta</taxon>
        <taxon>Tracheophyta</taxon>
        <taxon>Spermatophyta</taxon>
        <taxon>Magnoliopsida</taxon>
        <taxon>Liliopsida</taxon>
        <taxon>Poales</taxon>
        <taxon>Poaceae</taxon>
        <taxon>BOP clade</taxon>
        <taxon>Oryzoideae</taxon>
        <taxon>Oryzeae</taxon>
        <taxon>Oryzinae</taxon>
        <taxon>Oryza</taxon>
    </lineage>
</organism>